<keyword evidence="3" id="KW-0812">Transmembrane</keyword>
<evidence type="ECO:0000256" key="3">
    <source>
        <dbReference type="SAM" id="Phobius"/>
    </source>
</evidence>
<gene>
    <name evidence="5" type="ORF">BB560_000232</name>
</gene>
<sequence length="518" mass="59480">MTNMNLRKKSTKRKFKSPSRKLSSKPKLKAARKGSSCSGEKNDVSLFSKNEESSTKGLLNILRNRSVNSRYPGTSRNLSLYISNLFHAIENKDHSFLSSLVFDNLSKYQNSNILSRLRVSLGLPINISSSGLVNTKIRKKACVKWDFKVGETDCRDINQVTLDVKRTKPDITNVEFDDLYSQEMYINKKQRQLTKIISSILKISDDLHYYQGFNQVCNTLMSMFNVTSSAINVGIMVSLLFLRDAMYRNFDLVTRHLYLIHALLKKHNYPLFVFLVRNEVPPYYATSWLLTFFSHDVKNSQTVNLIFDFVLASHPSAPIYLSYCLLDYYSDLILKTEHDFAIIHSVLLSLPSKAKFVDWTIIINNACSLISRYPFEDLHLGSNIFIPDWSCLRSFENTKNYFLTFRHNKAHVITGQKFLKNHIPFPVSGQHEELSRIMIVEKRGSHLNTVSDWDAVLLHNVDNRPSSSQKMTYLLHKVSAGVQIPIKTSIFMAIGVALTSVAVYYYFNFFAIGTSWKD</sequence>
<evidence type="ECO:0000256" key="1">
    <source>
        <dbReference type="ARBA" id="ARBA00022468"/>
    </source>
</evidence>
<feature type="compositionally biased region" description="Basic residues" evidence="2">
    <location>
        <begin position="1"/>
        <end position="32"/>
    </location>
</feature>
<keyword evidence="1" id="KW-0343">GTPase activation</keyword>
<dbReference type="Gene3D" id="1.10.8.1310">
    <property type="match status" value="1"/>
</dbReference>
<comment type="caution">
    <text evidence="5">The sequence shown here is derived from an EMBL/GenBank/DDBJ whole genome shotgun (WGS) entry which is preliminary data.</text>
</comment>
<dbReference type="PANTHER" id="PTHR20913:SF7">
    <property type="entry name" value="RE60063P"/>
    <property type="match status" value="1"/>
</dbReference>
<protein>
    <recommendedName>
        <fullName evidence="4">Rab-GAP TBC domain-containing protein</fullName>
    </recommendedName>
</protein>
<dbReference type="GO" id="GO:0005096">
    <property type="term" value="F:GTPase activator activity"/>
    <property type="evidence" value="ECO:0007669"/>
    <property type="project" value="UniProtKB-KW"/>
</dbReference>
<accession>A0A2T9ZL19</accession>
<dbReference type="AlphaFoldDB" id="A0A2T9ZL19"/>
<name>A0A2T9ZL19_9FUNG</name>
<dbReference type="Proteomes" id="UP000245609">
    <property type="component" value="Unassembled WGS sequence"/>
</dbReference>
<evidence type="ECO:0000256" key="2">
    <source>
        <dbReference type="SAM" id="MobiDB-lite"/>
    </source>
</evidence>
<evidence type="ECO:0000313" key="6">
    <source>
        <dbReference type="Proteomes" id="UP000245609"/>
    </source>
</evidence>
<dbReference type="Gene3D" id="1.10.472.80">
    <property type="entry name" value="Ypt/Rab-GAP domain of gyp1p, domain 3"/>
    <property type="match status" value="1"/>
</dbReference>
<dbReference type="PANTHER" id="PTHR20913">
    <property type="entry name" value="TBC1 DOMAIN FAMILY MEMBER 20/GTPASE"/>
    <property type="match status" value="1"/>
</dbReference>
<evidence type="ECO:0000259" key="4">
    <source>
        <dbReference type="PROSITE" id="PS50086"/>
    </source>
</evidence>
<proteinExistence type="predicted"/>
<dbReference type="PROSITE" id="PS50086">
    <property type="entry name" value="TBC_RABGAP"/>
    <property type="match status" value="1"/>
</dbReference>
<dbReference type="GO" id="GO:0006888">
    <property type="term" value="P:endoplasmic reticulum to Golgi vesicle-mediated transport"/>
    <property type="evidence" value="ECO:0007669"/>
    <property type="project" value="TreeGrafter"/>
</dbReference>
<dbReference type="InterPro" id="IPR035969">
    <property type="entry name" value="Rab-GAP_TBC_sf"/>
</dbReference>
<dbReference type="STRING" id="133381.A0A2T9ZL19"/>
<dbReference type="InterPro" id="IPR045913">
    <property type="entry name" value="TBC20/Gyp8-like"/>
</dbReference>
<dbReference type="OrthoDB" id="206700at2759"/>
<dbReference type="GO" id="GO:0005789">
    <property type="term" value="C:endoplasmic reticulum membrane"/>
    <property type="evidence" value="ECO:0007669"/>
    <property type="project" value="TreeGrafter"/>
</dbReference>
<dbReference type="InterPro" id="IPR000195">
    <property type="entry name" value="Rab-GAP-TBC_dom"/>
</dbReference>
<feature type="region of interest" description="Disordered" evidence="2">
    <location>
        <begin position="1"/>
        <end position="42"/>
    </location>
</feature>
<keyword evidence="3" id="KW-0472">Membrane</keyword>
<evidence type="ECO:0000313" key="5">
    <source>
        <dbReference type="EMBL" id="PVV05252.1"/>
    </source>
</evidence>
<dbReference type="SUPFAM" id="SSF47923">
    <property type="entry name" value="Ypt/Rab-GAP domain of gyp1p"/>
    <property type="match status" value="2"/>
</dbReference>
<keyword evidence="6" id="KW-1185">Reference proteome</keyword>
<dbReference type="Pfam" id="PF00566">
    <property type="entry name" value="RabGAP-TBC"/>
    <property type="match status" value="1"/>
</dbReference>
<feature type="transmembrane region" description="Helical" evidence="3">
    <location>
        <begin position="220"/>
        <end position="242"/>
    </location>
</feature>
<organism evidence="5 6">
    <name type="scientific">Smittium megazygosporum</name>
    <dbReference type="NCBI Taxonomy" id="133381"/>
    <lineage>
        <taxon>Eukaryota</taxon>
        <taxon>Fungi</taxon>
        <taxon>Fungi incertae sedis</taxon>
        <taxon>Zoopagomycota</taxon>
        <taxon>Kickxellomycotina</taxon>
        <taxon>Harpellomycetes</taxon>
        <taxon>Harpellales</taxon>
        <taxon>Legeriomycetaceae</taxon>
        <taxon>Smittium</taxon>
    </lineage>
</organism>
<keyword evidence="3" id="KW-1133">Transmembrane helix</keyword>
<feature type="transmembrane region" description="Helical" evidence="3">
    <location>
        <begin position="489"/>
        <end position="507"/>
    </location>
</feature>
<dbReference type="EMBL" id="MBFS01000022">
    <property type="protein sequence ID" value="PVV05252.1"/>
    <property type="molecule type" value="Genomic_DNA"/>
</dbReference>
<feature type="domain" description="Rab-GAP TBC" evidence="4">
    <location>
        <begin position="135"/>
        <end position="314"/>
    </location>
</feature>
<reference evidence="5 6" key="1">
    <citation type="journal article" date="2018" name="MBio">
        <title>Comparative Genomics Reveals the Core Gene Toolbox for the Fungus-Insect Symbiosis.</title>
        <authorList>
            <person name="Wang Y."/>
            <person name="Stata M."/>
            <person name="Wang W."/>
            <person name="Stajich J.E."/>
            <person name="White M.M."/>
            <person name="Moncalvo J.M."/>
        </authorList>
    </citation>
    <scope>NUCLEOTIDE SEQUENCE [LARGE SCALE GENOMIC DNA]</scope>
    <source>
        <strain evidence="5 6">SC-DP-2</strain>
    </source>
</reference>